<accession>A0ACB1ATS8</accession>
<dbReference type="Proteomes" id="UP001497535">
    <property type="component" value="Unassembled WGS sequence"/>
</dbReference>
<evidence type="ECO:0000313" key="2">
    <source>
        <dbReference type="Proteomes" id="UP001497535"/>
    </source>
</evidence>
<evidence type="ECO:0000313" key="1">
    <source>
        <dbReference type="EMBL" id="CAK5105486.1"/>
    </source>
</evidence>
<proteinExistence type="predicted"/>
<keyword evidence="2" id="KW-1185">Reference proteome</keyword>
<name>A0ACB1ATS8_MELEN</name>
<organism evidence="1 2">
    <name type="scientific">Meloidogyne enterolobii</name>
    <name type="common">Root-knot nematode worm</name>
    <name type="synonym">Meloidogyne mayaguensis</name>
    <dbReference type="NCBI Taxonomy" id="390850"/>
    <lineage>
        <taxon>Eukaryota</taxon>
        <taxon>Metazoa</taxon>
        <taxon>Ecdysozoa</taxon>
        <taxon>Nematoda</taxon>
        <taxon>Chromadorea</taxon>
        <taxon>Rhabditida</taxon>
        <taxon>Tylenchina</taxon>
        <taxon>Tylenchomorpha</taxon>
        <taxon>Tylenchoidea</taxon>
        <taxon>Meloidogynidae</taxon>
        <taxon>Meloidogyninae</taxon>
        <taxon>Meloidogyne</taxon>
    </lineage>
</organism>
<dbReference type="EMBL" id="CAVMJV010000120">
    <property type="protein sequence ID" value="CAK5105486.1"/>
    <property type="molecule type" value="Genomic_DNA"/>
</dbReference>
<comment type="caution">
    <text evidence="1">The sequence shown here is derived from an EMBL/GenBank/DDBJ whole genome shotgun (WGS) entry which is preliminary data.</text>
</comment>
<protein>
    <submittedName>
        <fullName evidence="1">Uncharacterized protein</fullName>
    </submittedName>
</protein>
<gene>
    <name evidence="1" type="ORF">MENTE1834_LOCUS43247</name>
</gene>
<sequence>MNDIVVASTPIHQQQNKNQNKLTKLPSIRLRRETESEESRARKKELKIFAQKIRRAGLIREHQTWTLSQGIIIYKEAFKGEDFVTWLMRDQKIYRSEAIQKGQYLLDENVIELMEQKRSGSIDNTSPVPMIDEQQIKENNSKETMTSRRSMTTLPEMGRSFSTERYYKLVDGESDQKLPLNMIHDENEDINNFEVEDKPKINVKEFNKRFISVIDKIYERILSENKRVRAPKKQQNYKNNKILQTVHLDLLDDFEPFQTEYASLAQEIAYLNLIEANEQERLAIFINIYNIMLIHISYKYGLPGTIWQRRKYLYFTYYNVGGHLYSLQSIFNGILRGNHTGLGMLWKPFGEQDYRNKFIIRGGEPLVHFGLNNYTRSTPPIRTYSIEGIYDELSDNARQCLKSSEFLQVDLKGEKVLVAKLFKQYSEDFCSLGTKRSTDELLKWLVNVLKPNDERAQQLTKLLNTKNYTIGYLTMDNDLNISYGITQYKNRHEQFDDENDDLIL</sequence>
<reference evidence="1" key="1">
    <citation type="submission" date="2023-11" db="EMBL/GenBank/DDBJ databases">
        <authorList>
            <person name="Poullet M."/>
        </authorList>
    </citation>
    <scope>NUCLEOTIDE SEQUENCE</scope>
    <source>
        <strain evidence="1">E1834</strain>
    </source>
</reference>